<name>A0A4C1YV35_EUMVA</name>
<protein>
    <submittedName>
        <fullName evidence="2">Uncharacterized protein</fullName>
    </submittedName>
</protein>
<organism evidence="2 3">
    <name type="scientific">Eumeta variegata</name>
    <name type="common">Bagworm moth</name>
    <name type="synonym">Eumeta japonica</name>
    <dbReference type="NCBI Taxonomy" id="151549"/>
    <lineage>
        <taxon>Eukaryota</taxon>
        <taxon>Metazoa</taxon>
        <taxon>Ecdysozoa</taxon>
        <taxon>Arthropoda</taxon>
        <taxon>Hexapoda</taxon>
        <taxon>Insecta</taxon>
        <taxon>Pterygota</taxon>
        <taxon>Neoptera</taxon>
        <taxon>Endopterygota</taxon>
        <taxon>Lepidoptera</taxon>
        <taxon>Glossata</taxon>
        <taxon>Ditrysia</taxon>
        <taxon>Tineoidea</taxon>
        <taxon>Psychidae</taxon>
        <taxon>Oiketicinae</taxon>
        <taxon>Eumeta</taxon>
    </lineage>
</organism>
<accession>A0A4C1YV35</accession>
<evidence type="ECO:0000256" key="1">
    <source>
        <dbReference type="SAM" id="MobiDB-lite"/>
    </source>
</evidence>
<dbReference type="AlphaFoldDB" id="A0A4C1YV35"/>
<reference evidence="2 3" key="1">
    <citation type="journal article" date="2019" name="Commun. Biol.">
        <title>The bagworm genome reveals a unique fibroin gene that provides high tensile strength.</title>
        <authorList>
            <person name="Kono N."/>
            <person name="Nakamura H."/>
            <person name="Ohtoshi R."/>
            <person name="Tomita M."/>
            <person name="Numata K."/>
            <person name="Arakawa K."/>
        </authorList>
    </citation>
    <scope>NUCLEOTIDE SEQUENCE [LARGE SCALE GENOMIC DNA]</scope>
</reference>
<dbReference type="EMBL" id="BGZK01001400">
    <property type="protein sequence ID" value="GBP79090.1"/>
    <property type="molecule type" value="Genomic_DNA"/>
</dbReference>
<keyword evidence="3" id="KW-1185">Reference proteome</keyword>
<comment type="caution">
    <text evidence="2">The sequence shown here is derived from an EMBL/GenBank/DDBJ whole genome shotgun (WGS) entry which is preliminary data.</text>
</comment>
<feature type="compositionally biased region" description="Polar residues" evidence="1">
    <location>
        <begin position="121"/>
        <end position="130"/>
    </location>
</feature>
<gene>
    <name evidence="2" type="ORF">EVAR_103515_1</name>
</gene>
<dbReference type="Proteomes" id="UP000299102">
    <property type="component" value="Unassembled WGS sequence"/>
</dbReference>
<evidence type="ECO:0000313" key="2">
    <source>
        <dbReference type="EMBL" id="GBP79090.1"/>
    </source>
</evidence>
<feature type="compositionally biased region" description="Low complexity" evidence="1">
    <location>
        <begin position="87"/>
        <end position="100"/>
    </location>
</feature>
<evidence type="ECO:0000313" key="3">
    <source>
        <dbReference type="Proteomes" id="UP000299102"/>
    </source>
</evidence>
<proteinExistence type="predicted"/>
<sequence>MSSISAFSPPVALGASVAVVPGLVGERCATGGLGPLCVPPEITLISHSNYGSQYFLPPRGRREMGYEYQESDLEKFISTATPVASRASTLASSADSSRSHSPIRRKKEKRSASSSSEQEATGSDSTVIYG</sequence>
<feature type="region of interest" description="Disordered" evidence="1">
    <location>
        <begin position="87"/>
        <end position="130"/>
    </location>
</feature>